<dbReference type="SUPFAM" id="SSF161098">
    <property type="entry name" value="MetI-like"/>
    <property type="match status" value="1"/>
</dbReference>
<evidence type="ECO:0000259" key="8">
    <source>
        <dbReference type="PROSITE" id="PS50928"/>
    </source>
</evidence>
<dbReference type="InterPro" id="IPR035906">
    <property type="entry name" value="MetI-like_sf"/>
</dbReference>
<proteinExistence type="inferred from homology"/>
<dbReference type="EMBL" id="PDSK01000004">
    <property type="protein sequence ID" value="PIE36551.1"/>
    <property type="molecule type" value="Genomic_DNA"/>
</dbReference>
<dbReference type="InterPro" id="IPR000515">
    <property type="entry name" value="MetI-like"/>
</dbReference>
<comment type="similarity">
    <text evidence="7">Belongs to the binding-protein-dependent transport system permease family.</text>
</comment>
<dbReference type="CDD" id="cd06261">
    <property type="entry name" value="TM_PBP2"/>
    <property type="match status" value="1"/>
</dbReference>
<evidence type="ECO:0000256" key="7">
    <source>
        <dbReference type="RuleBase" id="RU363032"/>
    </source>
</evidence>
<dbReference type="GO" id="GO:0005886">
    <property type="term" value="C:plasma membrane"/>
    <property type="evidence" value="ECO:0007669"/>
    <property type="project" value="UniProtKB-SubCell"/>
</dbReference>
<dbReference type="Proteomes" id="UP000230821">
    <property type="component" value="Unassembled WGS sequence"/>
</dbReference>
<evidence type="ECO:0000313" key="9">
    <source>
        <dbReference type="EMBL" id="PIE36551.1"/>
    </source>
</evidence>
<dbReference type="AlphaFoldDB" id="A0A2G6KLM2"/>
<dbReference type="InterPro" id="IPR050901">
    <property type="entry name" value="BP-dep_ABC_trans_perm"/>
</dbReference>
<feature type="transmembrane region" description="Helical" evidence="7">
    <location>
        <begin position="104"/>
        <end position="128"/>
    </location>
</feature>
<evidence type="ECO:0000256" key="2">
    <source>
        <dbReference type="ARBA" id="ARBA00022448"/>
    </source>
</evidence>
<feature type="transmembrane region" description="Helical" evidence="7">
    <location>
        <begin position="238"/>
        <end position="260"/>
    </location>
</feature>
<gene>
    <name evidence="9" type="ORF">CSA56_00085</name>
</gene>
<feature type="transmembrane region" description="Helical" evidence="7">
    <location>
        <begin position="140"/>
        <end position="160"/>
    </location>
</feature>
<keyword evidence="2 7" id="KW-0813">Transport</keyword>
<dbReference type="Gene3D" id="1.10.3720.10">
    <property type="entry name" value="MetI-like"/>
    <property type="match status" value="1"/>
</dbReference>
<evidence type="ECO:0000256" key="5">
    <source>
        <dbReference type="ARBA" id="ARBA00022989"/>
    </source>
</evidence>
<keyword evidence="3" id="KW-1003">Cell membrane</keyword>
<evidence type="ECO:0000313" key="10">
    <source>
        <dbReference type="Proteomes" id="UP000230821"/>
    </source>
</evidence>
<dbReference type="PANTHER" id="PTHR32243">
    <property type="entry name" value="MALTOSE TRANSPORT SYSTEM PERMEASE-RELATED"/>
    <property type="match status" value="1"/>
</dbReference>
<protein>
    <submittedName>
        <fullName evidence="9">Sugar ABC transporter permease</fullName>
    </submittedName>
</protein>
<dbReference type="GO" id="GO:0055085">
    <property type="term" value="P:transmembrane transport"/>
    <property type="evidence" value="ECO:0007669"/>
    <property type="project" value="InterPro"/>
</dbReference>
<organism evidence="9 10">
    <name type="scientific">candidate division KSB3 bacterium</name>
    <dbReference type="NCBI Taxonomy" id="2044937"/>
    <lineage>
        <taxon>Bacteria</taxon>
        <taxon>candidate division KSB3</taxon>
    </lineage>
</organism>
<dbReference type="PROSITE" id="PS50928">
    <property type="entry name" value="ABC_TM1"/>
    <property type="match status" value="1"/>
</dbReference>
<comment type="caution">
    <text evidence="9">The sequence shown here is derived from an EMBL/GenBank/DDBJ whole genome shotgun (WGS) entry which is preliminary data.</text>
</comment>
<accession>A0A2G6KLM2</accession>
<evidence type="ECO:0000256" key="3">
    <source>
        <dbReference type="ARBA" id="ARBA00022475"/>
    </source>
</evidence>
<evidence type="ECO:0000256" key="6">
    <source>
        <dbReference type="ARBA" id="ARBA00023136"/>
    </source>
</evidence>
<feature type="transmembrane region" description="Helical" evidence="7">
    <location>
        <begin position="181"/>
        <end position="206"/>
    </location>
</feature>
<evidence type="ECO:0000256" key="4">
    <source>
        <dbReference type="ARBA" id="ARBA00022692"/>
    </source>
</evidence>
<dbReference type="Pfam" id="PF00528">
    <property type="entry name" value="BPD_transp_1"/>
    <property type="match status" value="1"/>
</dbReference>
<keyword evidence="5 7" id="KW-1133">Transmembrane helix</keyword>
<evidence type="ECO:0000256" key="1">
    <source>
        <dbReference type="ARBA" id="ARBA00004651"/>
    </source>
</evidence>
<sequence>MRSKRIAMRIRYFIVGVSAMISLLPIYVMVTTSFKTRVDAFSIPPKWFFSPTIQNYKEVLFSQNFSRYFMNSLIIALIATLLSVGIGAFAAYALARFRFMGKGIFTGSTMLLRMIPPVILVIPIFILWSKIGLTNGKSGLILTYIALNLPFNIWVLQTFISELPIELEEAALIDGCSDLGIFFRIILPLIAPGLSVASIFTFRISWNEFILSLVLTNRYTRTLPVAVSLYLTDVGIEWGQITAIATLIALPAFIFTFTAAKSLIMGMTAGAVKG</sequence>
<feature type="domain" description="ABC transmembrane type-1" evidence="8">
    <location>
        <begin position="69"/>
        <end position="259"/>
    </location>
</feature>
<keyword evidence="4 7" id="KW-0812">Transmembrane</keyword>
<feature type="transmembrane region" description="Helical" evidence="7">
    <location>
        <begin position="68"/>
        <end position="92"/>
    </location>
</feature>
<feature type="transmembrane region" description="Helical" evidence="7">
    <location>
        <begin position="12"/>
        <end position="30"/>
    </location>
</feature>
<comment type="subcellular location">
    <subcellularLocation>
        <location evidence="1 7">Cell membrane</location>
        <topology evidence="1 7">Multi-pass membrane protein</topology>
    </subcellularLocation>
</comment>
<dbReference type="PANTHER" id="PTHR32243:SF18">
    <property type="entry name" value="INNER MEMBRANE ABC TRANSPORTER PERMEASE PROTEIN YCJP"/>
    <property type="match status" value="1"/>
</dbReference>
<name>A0A2G6KLM2_9BACT</name>
<reference evidence="9 10" key="1">
    <citation type="submission" date="2017-10" db="EMBL/GenBank/DDBJ databases">
        <title>Novel microbial diversity and functional potential in the marine mammal oral microbiome.</title>
        <authorList>
            <person name="Dudek N.K."/>
            <person name="Sun C.L."/>
            <person name="Burstein D."/>
            <person name="Kantor R.S."/>
            <person name="Aliaga Goltsman D.S."/>
            <person name="Bik E.M."/>
            <person name="Thomas B.C."/>
            <person name="Banfield J.F."/>
            <person name="Relman D.A."/>
        </authorList>
    </citation>
    <scope>NUCLEOTIDE SEQUENCE [LARGE SCALE GENOMIC DNA]</scope>
    <source>
        <strain evidence="9">DOLJORAL78_47_16</strain>
    </source>
</reference>
<keyword evidence="6 7" id="KW-0472">Membrane</keyword>